<accession>A0A381T5S7</accession>
<dbReference type="InterPro" id="IPR050337">
    <property type="entry name" value="L-rhamnose_isomerase"/>
</dbReference>
<dbReference type="EMBL" id="UINC01003768">
    <property type="protein sequence ID" value="SVA09093.1"/>
    <property type="molecule type" value="Genomic_DNA"/>
</dbReference>
<proteinExistence type="predicted"/>
<reference evidence="4" key="1">
    <citation type="submission" date="2018-05" db="EMBL/GenBank/DDBJ databases">
        <authorList>
            <person name="Lanie J.A."/>
            <person name="Ng W.-L."/>
            <person name="Kazmierczak K.M."/>
            <person name="Andrzejewski T.M."/>
            <person name="Davidsen T.M."/>
            <person name="Wayne K.J."/>
            <person name="Tettelin H."/>
            <person name="Glass J.I."/>
            <person name="Rusch D."/>
            <person name="Podicherti R."/>
            <person name="Tsui H.-C.T."/>
            <person name="Winkler M.E."/>
        </authorList>
    </citation>
    <scope>NUCLEOTIDE SEQUENCE</scope>
</reference>
<evidence type="ECO:0000313" key="4">
    <source>
        <dbReference type="EMBL" id="SVA09093.1"/>
    </source>
</evidence>
<dbReference type="PANTHER" id="PTHR30268">
    <property type="entry name" value="L-RHAMNOSE ISOMERASE"/>
    <property type="match status" value="1"/>
</dbReference>
<dbReference type="GO" id="GO:0046872">
    <property type="term" value="F:metal ion binding"/>
    <property type="evidence" value="ECO:0007669"/>
    <property type="project" value="UniProtKB-KW"/>
</dbReference>
<dbReference type="InterPro" id="IPR036237">
    <property type="entry name" value="Xyl_isomerase-like_sf"/>
</dbReference>
<dbReference type="GO" id="GO:0016853">
    <property type="term" value="F:isomerase activity"/>
    <property type="evidence" value="ECO:0007669"/>
    <property type="project" value="UniProtKB-KW"/>
</dbReference>
<evidence type="ECO:0000256" key="1">
    <source>
        <dbReference type="ARBA" id="ARBA00022723"/>
    </source>
</evidence>
<dbReference type="InterPro" id="IPR013451">
    <property type="entry name" value="L_rhamnose_iso"/>
</dbReference>
<keyword evidence="1" id="KW-0479">Metal-binding</keyword>
<dbReference type="NCBIfam" id="TIGR02629">
    <property type="entry name" value="L_rham_iso_rhiz"/>
    <property type="match status" value="1"/>
</dbReference>
<keyword evidence="3" id="KW-0413">Isomerase</keyword>
<evidence type="ECO:0008006" key="5">
    <source>
        <dbReference type="Google" id="ProtNLM"/>
    </source>
</evidence>
<dbReference type="SUPFAM" id="SSF51658">
    <property type="entry name" value="Xylose isomerase-like"/>
    <property type="match status" value="1"/>
</dbReference>
<dbReference type="PANTHER" id="PTHR30268:SF0">
    <property type="entry name" value="L-RHAMNOSE ISOMERASE"/>
    <property type="match status" value="1"/>
</dbReference>
<dbReference type="AlphaFoldDB" id="A0A381T5S7"/>
<dbReference type="Gene3D" id="3.20.20.150">
    <property type="entry name" value="Divalent-metal-dependent TIM barrel enzymes"/>
    <property type="match status" value="1"/>
</dbReference>
<sequence>MLDLKETSMLIDQELITEQNTELEPELFSDFEHLGAYLERRGVAIDGVVQRVRAFTVAIPTWGVSTGGTRFSRFPMPGEPRNIFERLEDCAVVQQLGRATPRVSPHMPWDHVDDIHALRLHAEALGLGFDAVNSNTFQDQLGQAHSYKFGSLTHTDPAVRAQAITHNLECIAIGEQLGSTALTVWIADGANFPGQQHFALALDRYLGSMREIYAQLPEGWKVFLEHKLYEPALYATVIADWGTSYFCAESLGPKAQCLVDLGHHAPTTNVEMIVARLIQLGKLGGFHFNDSKYGDDDLDTGAIDPFRIFLVFNELIDAEVRQVDGFAPAYMLDQSHNVTDPIESLIESTAAVQRALAQALVVNREALAVAQETNDALGAARLLREATQINVEPIVQRARLDAGGAIDPVTVYRASTYRKDKVTTRPAERGGRSGIV</sequence>
<gene>
    <name evidence="4" type="ORF">METZ01_LOCUS61947</name>
</gene>
<evidence type="ECO:0000256" key="2">
    <source>
        <dbReference type="ARBA" id="ARBA00023211"/>
    </source>
</evidence>
<protein>
    <recommendedName>
        <fullName evidence="5">Xylose isomerase-like TIM barrel domain-containing protein</fullName>
    </recommendedName>
</protein>
<organism evidence="4">
    <name type="scientific">marine metagenome</name>
    <dbReference type="NCBI Taxonomy" id="408172"/>
    <lineage>
        <taxon>unclassified sequences</taxon>
        <taxon>metagenomes</taxon>
        <taxon>ecological metagenomes</taxon>
    </lineage>
</organism>
<name>A0A381T5S7_9ZZZZ</name>
<evidence type="ECO:0000256" key="3">
    <source>
        <dbReference type="ARBA" id="ARBA00023235"/>
    </source>
</evidence>
<keyword evidence="2" id="KW-0464">Manganese</keyword>